<dbReference type="OrthoDB" id="48317at2759"/>
<dbReference type="Gene3D" id="3.90.180.10">
    <property type="entry name" value="Medium-chain alcohol dehydrogenases, catalytic domain"/>
    <property type="match status" value="1"/>
</dbReference>
<sequence>MSSNMAAWITSPKAWPFEIKPAPMGVPGDDEILIRNHAIAMNPIDKKLQQLALYPLEYPAILGEDVAGEVVSVGPNVTRFRPGDRVVGATAGFVTRRTTDQAFQMYCILRTNLTIPLPGSMPFERAVVVPLGAATAAAGLFQAEFLNLQLPTHPKQGPNGKTVLVWGGASSVGSNAIQLAVAAGYEVFTTASPRNFDYVKNLGAAQAFDYSSPGIVQDLVGALQGKDFVGVFDAFGGPKTLPAVEVVHKTEGVKFVATTQPRFPAPPEGVQMKQVQAMGILNNDVGRFIFEDYLPEAFEQGTFVPSPEPLVAGQGLESIQSALDLMAEGVSARKIVVTL</sequence>
<dbReference type="PANTHER" id="PTHR45348">
    <property type="entry name" value="HYPOTHETICAL OXIDOREDUCTASE (EUROFUNG)"/>
    <property type="match status" value="1"/>
</dbReference>
<comment type="similarity">
    <text evidence="1">Belongs to the zinc-containing alcohol dehydrogenase family.</text>
</comment>
<dbReference type="Pfam" id="PF00107">
    <property type="entry name" value="ADH_zinc_N"/>
    <property type="match status" value="1"/>
</dbReference>
<evidence type="ECO:0000259" key="3">
    <source>
        <dbReference type="SMART" id="SM00829"/>
    </source>
</evidence>
<dbReference type="InterPro" id="IPR011032">
    <property type="entry name" value="GroES-like_sf"/>
</dbReference>
<accession>A0A8K0WRP2</accession>
<dbReference type="Gene3D" id="3.40.50.720">
    <property type="entry name" value="NAD(P)-binding Rossmann-like Domain"/>
    <property type="match status" value="1"/>
</dbReference>
<dbReference type="EMBL" id="JAGPNK010000008">
    <property type="protein sequence ID" value="KAH7316803.1"/>
    <property type="molecule type" value="Genomic_DNA"/>
</dbReference>
<name>A0A8K0WRP2_9HYPO</name>
<evidence type="ECO:0000313" key="4">
    <source>
        <dbReference type="EMBL" id="KAH7316803.1"/>
    </source>
</evidence>
<comment type="caution">
    <text evidence="4">The sequence shown here is derived from an EMBL/GenBank/DDBJ whole genome shotgun (WGS) entry which is preliminary data.</text>
</comment>
<gene>
    <name evidence="4" type="ORF">B0I35DRAFT_354390</name>
</gene>
<dbReference type="Pfam" id="PF08240">
    <property type="entry name" value="ADH_N"/>
    <property type="match status" value="1"/>
</dbReference>
<dbReference type="AlphaFoldDB" id="A0A8K0WRP2"/>
<dbReference type="InterPro" id="IPR013149">
    <property type="entry name" value="ADH-like_C"/>
</dbReference>
<dbReference type="CDD" id="cd08249">
    <property type="entry name" value="enoyl_reductase_like"/>
    <property type="match status" value="1"/>
</dbReference>
<feature type="domain" description="Enoyl reductase (ER)" evidence="3">
    <location>
        <begin position="10"/>
        <end position="337"/>
    </location>
</feature>
<protein>
    <submittedName>
        <fullName evidence="4">Zinc-binding oxidoreductase CipB</fullName>
    </submittedName>
</protein>
<dbReference type="SMART" id="SM00829">
    <property type="entry name" value="PKS_ER"/>
    <property type="match status" value="1"/>
</dbReference>
<dbReference type="GO" id="GO:0016651">
    <property type="term" value="F:oxidoreductase activity, acting on NAD(P)H"/>
    <property type="evidence" value="ECO:0007669"/>
    <property type="project" value="InterPro"/>
</dbReference>
<evidence type="ECO:0000313" key="5">
    <source>
        <dbReference type="Proteomes" id="UP000813444"/>
    </source>
</evidence>
<dbReference type="PANTHER" id="PTHR45348:SF2">
    <property type="entry name" value="ZINC-TYPE ALCOHOL DEHYDROGENASE-LIKE PROTEIN C2E1P3.01"/>
    <property type="match status" value="1"/>
</dbReference>
<reference evidence="4" key="1">
    <citation type="journal article" date="2021" name="Nat. Commun.">
        <title>Genetic determinants of endophytism in the Arabidopsis root mycobiome.</title>
        <authorList>
            <person name="Mesny F."/>
            <person name="Miyauchi S."/>
            <person name="Thiergart T."/>
            <person name="Pickel B."/>
            <person name="Atanasova L."/>
            <person name="Karlsson M."/>
            <person name="Huettel B."/>
            <person name="Barry K.W."/>
            <person name="Haridas S."/>
            <person name="Chen C."/>
            <person name="Bauer D."/>
            <person name="Andreopoulos W."/>
            <person name="Pangilinan J."/>
            <person name="LaButti K."/>
            <person name="Riley R."/>
            <person name="Lipzen A."/>
            <person name="Clum A."/>
            <person name="Drula E."/>
            <person name="Henrissat B."/>
            <person name="Kohler A."/>
            <person name="Grigoriev I.V."/>
            <person name="Martin F.M."/>
            <person name="Hacquard S."/>
        </authorList>
    </citation>
    <scope>NUCLEOTIDE SEQUENCE</scope>
    <source>
        <strain evidence="4">MPI-CAGE-CH-0235</strain>
    </source>
</reference>
<dbReference type="InterPro" id="IPR036291">
    <property type="entry name" value="NAD(P)-bd_dom_sf"/>
</dbReference>
<dbReference type="InterPro" id="IPR047122">
    <property type="entry name" value="Trans-enoyl_RdTase-like"/>
</dbReference>
<dbReference type="InterPro" id="IPR020843">
    <property type="entry name" value="ER"/>
</dbReference>
<proteinExistence type="inferred from homology"/>
<evidence type="ECO:0000256" key="2">
    <source>
        <dbReference type="ARBA" id="ARBA00023002"/>
    </source>
</evidence>
<dbReference type="InterPro" id="IPR013154">
    <property type="entry name" value="ADH-like_N"/>
</dbReference>
<keyword evidence="2" id="KW-0560">Oxidoreductase</keyword>
<organism evidence="4 5">
    <name type="scientific">Stachybotrys elegans</name>
    <dbReference type="NCBI Taxonomy" id="80388"/>
    <lineage>
        <taxon>Eukaryota</taxon>
        <taxon>Fungi</taxon>
        <taxon>Dikarya</taxon>
        <taxon>Ascomycota</taxon>
        <taxon>Pezizomycotina</taxon>
        <taxon>Sordariomycetes</taxon>
        <taxon>Hypocreomycetidae</taxon>
        <taxon>Hypocreales</taxon>
        <taxon>Stachybotryaceae</taxon>
        <taxon>Stachybotrys</taxon>
    </lineage>
</organism>
<keyword evidence="5" id="KW-1185">Reference proteome</keyword>
<dbReference type="SUPFAM" id="SSF51735">
    <property type="entry name" value="NAD(P)-binding Rossmann-fold domains"/>
    <property type="match status" value="1"/>
</dbReference>
<dbReference type="SUPFAM" id="SSF50129">
    <property type="entry name" value="GroES-like"/>
    <property type="match status" value="1"/>
</dbReference>
<dbReference type="Proteomes" id="UP000813444">
    <property type="component" value="Unassembled WGS sequence"/>
</dbReference>
<evidence type="ECO:0000256" key="1">
    <source>
        <dbReference type="ARBA" id="ARBA00008072"/>
    </source>
</evidence>